<evidence type="ECO:0000313" key="2">
    <source>
        <dbReference type="Proteomes" id="UP000027135"/>
    </source>
</evidence>
<protein>
    <submittedName>
        <fullName evidence="1">Uncharacterized protein</fullName>
    </submittedName>
</protein>
<organism evidence="1 2">
    <name type="scientific">Zootermopsis nevadensis</name>
    <name type="common">Dampwood termite</name>
    <dbReference type="NCBI Taxonomy" id="136037"/>
    <lineage>
        <taxon>Eukaryota</taxon>
        <taxon>Metazoa</taxon>
        <taxon>Ecdysozoa</taxon>
        <taxon>Arthropoda</taxon>
        <taxon>Hexapoda</taxon>
        <taxon>Insecta</taxon>
        <taxon>Pterygota</taxon>
        <taxon>Neoptera</taxon>
        <taxon>Polyneoptera</taxon>
        <taxon>Dictyoptera</taxon>
        <taxon>Blattodea</taxon>
        <taxon>Blattoidea</taxon>
        <taxon>Termitoidae</taxon>
        <taxon>Termopsidae</taxon>
        <taxon>Zootermopsis</taxon>
    </lineage>
</organism>
<reference evidence="1 2" key="1">
    <citation type="journal article" date="2014" name="Nat. Commun.">
        <title>Molecular traces of alternative social organization in a termite genome.</title>
        <authorList>
            <person name="Terrapon N."/>
            <person name="Li C."/>
            <person name="Robertson H.M."/>
            <person name="Ji L."/>
            <person name="Meng X."/>
            <person name="Booth W."/>
            <person name="Chen Z."/>
            <person name="Childers C.P."/>
            <person name="Glastad K.M."/>
            <person name="Gokhale K."/>
            <person name="Gowin J."/>
            <person name="Gronenberg W."/>
            <person name="Hermansen R.A."/>
            <person name="Hu H."/>
            <person name="Hunt B.G."/>
            <person name="Huylmans A.K."/>
            <person name="Khalil S.M."/>
            <person name="Mitchell R.D."/>
            <person name="Munoz-Torres M.C."/>
            <person name="Mustard J.A."/>
            <person name="Pan H."/>
            <person name="Reese J.T."/>
            <person name="Scharf M.E."/>
            <person name="Sun F."/>
            <person name="Vogel H."/>
            <person name="Xiao J."/>
            <person name="Yang W."/>
            <person name="Yang Z."/>
            <person name="Yang Z."/>
            <person name="Zhou J."/>
            <person name="Zhu J."/>
            <person name="Brent C.S."/>
            <person name="Elsik C.G."/>
            <person name="Goodisman M.A."/>
            <person name="Liberles D.A."/>
            <person name="Roe R.M."/>
            <person name="Vargo E.L."/>
            <person name="Vilcinskas A."/>
            <person name="Wang J."/>
            <person name="Bornberg-Bauer E."/>
            <person name="Korb J."/>
            <person name="Zhang G."/>
            <person name="Liebig J."/>
        </authorList>
    </citation>
    <scope>NUCLEOTIDE SEQUENCE [LARGE SCALE GENOMIC DNA]</scope>
    <source>
        <tissue evidence="1">Whole organism</tissue>
    </source>
</reference>
<sequence length="123" mass="13584">MATIILSYQSPKSVDSKKSPFIQTKPLSSSLHINSRPYGKCTGPPEVLALRQNMSSPELRLTKWPCVWARYPAVCSVPVACCTTSSAKLFSRLRHSTETQQNGRFPPSVNVCSVGTRPRFLSV</sequence>
<dbReference type="Proteomes" id="UP000027135">
    <property type="component" value="Unassembled WGS sequence"/>
</dbReference>
<name>A0A067RS11_ZOONE</name>
<dbReference type="InParanoid" id="A0A067RS11"/>
<proteinExistence type="predicted"/>
<gene>
    <name evidence="1" type="ORF">L798_12729</name>
</gene>
<evidence type="ECO:0000313" key="1">
    <source>
        <dbReference type="EMBL" id="KDR22599.1"/>
    </source>
</evidence>
<dbReference type="AlphaFoldDB" id="A0A067RS11"/>
<keyword evidence="2" id="KW-1185">Reference proteome</keyword>
<accession>A0A067RS11</accession>
<dbReference type="EMBL" id="KK852498">
    <property type="protein sequence ID" value="KDR22599.1"/>
    <property type="molecule type" value="Genomic_DNA"/>
</dbReference>